<dbReference type="InterPro" id="IPR036237">
    <property type="entry name" value="Xyl_isomerase-like_sf"/>
</dbReference>
<dbReference type="PANTHER" id="PTHR43489:SF3">
    <property type="entry name" value="XYLOSE ISOMERASE DOMAIN PROTEIN TIM BARREL"/>
    <property type="match status" value="1"/>
</dbReference>
<dbReference type="Gene3D" id="3.20.20.150">
    <property type="entry name" value="Divalent-metal-dependent TIM barrel enzymes"/>
    <property type="match status" value="1"/>
</dbReference>
<dbReference type="InterPro" id="IPR013022">
    <property type="entry name" value="Xyl_isomerase-like_TIM-brl"/>
</dbReference>
<protein>
    <submittedName>
        <fullName evidence="3">Hydroxypyruvate isomerase</fullName>
    </submittedName>
</protein>
<dbReference type="InterPro" id="IPR050417">
    <property type="entry name" value="Sugar_Epim/Isomerase"/>
</dbReference>
<dbReference type="OrthoDB" id="9786584at2"/>
<sequence length="300" mass="32628">MTDLSERRLTRRSLFHGAAGTGALLIAGRAAAQQAETAGTTALKGNINHSVARWTYGDLPLDQLAALCNRIGIGAIDLCGPDDWPVLKEAGLDSSMCNGAEISLEDGWAERDNHPVLIDNYRRHIQLVADAGYRNLICFSGNRRGMDPEDGLRACEEGIKEILGAAEEAGVVIQMELLNSKVDHPDYLCDNSPWGVALCDRIGSPNFKLLYDIYHMQIMEGDVIRTITDHQDCFGHYHTAGNPGRHEPDDSQELNYAAICRAIRDTGFTGYVAQEFVPSADQATDAAAEALRAAVLTCDV</sequence>
<dbReference type="AlphaFoldDB" id="A0A1G7FBI6"/>
<evidence type="ECO:0000256" key="1">
    <source>
        <dbReference type="ARBA" id="ARBA00023235"/>
    </source>
</evidence>
<organism evidence="3 4">
    <name type="scientific">Paracoccus isoporae</name>
    <dbReference type="NCBI Taxonomy" id="591205"/>
    <lineage>
        <taxon>Bacteria</taxon>
        <taxon>Pseudomonadati</taxon>
        <taxon>Pseudomonadota</taxon>
        <taxon>Alphaproteobacteria</taxon>
        <taxon>Rhodobacterales</taxon>
        <taxon>Paracoccaceae</taxon>
        <taxon>Paracoccus</taxon>
    </lineage>
</organism>
<reference evidence="3 4" key="1">
    <citation type="submission" date="2016-10" db="EMBL/GenBank/DDBJ databases">
        <authorList>
            <person name="de Groot N.N."/>
        </authorList>
    </citation>
    <scope>NUCLEOTIDE SEQUENCE [LARGE SCALE GENOMIC DNA]</scope>
    <source>
        <strain evidence="3 4">DSM 22220</strain>
    </source>
</reference>
<gene>
    <name evidence="3" type="ORF">SAMN05421538_11078</name>
</gene>
<name>A0A1G7FBI6_9RHOB</name>
<dbReference type="GO" id="GO:0016853">
    <property type="term" value="F:isomerase activity"/>
    <property type="evidence" value="ECO:0007669"/>
    <property type="project" value="UniProtKB-KW"/>
</dbReference>
<dbReference type="PROSITE" id="PS51318">
    <property type="entry name" value="TAT"/>
    <property type="match status" value="1"/>
</dbReference>
<proteinExistence type="predicted"/>
<dbReference type="STRING" id="591205.SAMN05421538_11078"/>
<keyword evidence="3" id="KW-0670">Pyruvate</keyword>
<feature type="domain" description="Xylose isomerase-like TIM barrel" evidence="2">
    <location>
        <begin position="52"/>
        <end position="292"/>
    </location>
</feature>
<keyword evidence="1 3" id="KW-0413">Isomerase</keyword>
<evidence type="ECO:0000313" key="3">
    <source>
        <dbReference type="EMBL" id="SDE73280.1"/>
    </source>
</evidence>
<dbReference type="InterPro" id="IPR006311">
    <property type="entry name" value="TAT_signal"/>
</dbReference>
<evidence type="ECO:0000259" key="2">
    <source>
        <dbReference type="Pfam" id="PF01261"/>
    </source>
</evidence>
<dbReference type="Pfam" id="PF01261">
    <property type="entry name" value="AP_endonuc_2"/>
    <property type="match status" value="1"/>
</dbReference>
<dbReference type="PANTHER" id="PTHR43489">
    <property type="entry name" value="ISOMERASE"/>
    <property type="match status" value="1"/>
</dbReference>
<dbReference type="SUPFAM" id="SSF51658">
    <property type="entry name" value="Xylose isomerase-like"/>
    <property type="match status" value="1"/>
</dbReference>
<evidence type="ECO:0000313" key="4">
    <source>
        <dbReference type="Proteomes" id="UP000199344"/>
    </source>
</evidence>
<dbReference type="EMBL" id="FNAH01000010">
    <property type="protein sequence ID" value="SDE73280.1"/>
    <property type="molecule type" value="Genomic_DNA"/>
</dbReference>
<accession>A0A1G7FBI6</accession>
<dbReference type="Proteomes" id="UP000199344">
    <property type="component" value="Unassembled WGS sequence"/>
</dbReference>
<keyword evidence="4" id="KW-1185">Reference proteome</keyword>
<dbReference type="RefSeq" id="WP_090524922.1">
    <property type="nucleotide sequence ID" value="NZ_FNAH01000010.1"/>
</dbReference>